<evidence type="ECO:0008006" key="3">
    <source>
        <dbReference type="Google" id="ProtNLM"/>
    </source>
</evidence>
<evidence type="ECO:0000313" key="1">
    <source>
        <dbReference type="EMBL" id="KZL88618.1"/>
    </source>
</evidence>
<dbReference type="OrthoDB" id="9795264at2"/>
<dbReference type="Proteomes" id="UP000076603">
    <property type="component" value="Unassembled WGS sequence"/>
</dbReference>
<evidence type="ECO:0000313" key="2">
    <source>
        <dbReference type="Proteomes" id="UP000076603"/>
    </source>
</evidence>
<dbReference type="RefSeq" id="WP_066630879.1">
    <property type="nucleotide sequence ID" value="NZ_FQXL01000014.1"/>
</dbReference>
<keyword evidence="2" id="KW-1185">Reference proteome</keyword>
<comment type="caution">
    <text evidence="1">The sequence shown here is derived from an EMBL/GenBank/DDBJ whole genome shotgun (WGS) entry which is preliminary data.</text>
</comment>
<gene>
    <name evidence="1" type="ORF">CLMAG_61110</name>
</gene>
<name>A0A161WPW5_9CLOT</name>
<dbReference type="STRING" id="1121326.CLMAG_61110"/>
<dbReference type="PATRIC" id="fig|1121326.3.peg.6175"/>
<dbReference type="InterPro" id="IPR021321">
    <property type="entry name" value="DUF2922"/>
</dbReference>
<accession>A0A161WPW5</accession>
<reference evidence="1 2" key="1">
    <citation type="submission" date="2016-04" db="EMBL/GenBank/DDBJ databases">
        <title>Genome sequence of Clostridium magnum DSM 2767.</title>
        <authorList>
            <person name="Poehlein A."/>
            <person name="Uhlig R."/>
            <person name="Fischer R."/>
            <person name="Bahl H."/>
            <person name="Daniel R."/>
        </authorList>
    </citation>
    <scope>NUCLEOTIDE SEQUENCE [LARGE SCALE GENOMIC DNA]</scope>
    <source>
        <strain evidence="1 2">DSM 2767</strain>
    </source>
</reference>
<dbReference type="EMBL" id="LWAE01000016">
    <property type="protein sequence ID" value="KZL88618.1"/>
    <property type="molecule type" value="Genomic_DNA"/>
</dbReference>
<dbReference type="AlphaFoldDB" id="A0A161WPW5"/>
<protein>
    <recommendedName>
        <fullName evidence="3">DUF2922 domain-containing protein</fullName>
    </recommendedName>
</protein>
<organism evidence="1 2">
    <name type="scientific">Clostridium magnum DSM 2767</name>
    <dbReference type="NCBI Taxonomy" id="1121326"/>
    <lineage>
        <taxon>Bacteria</taxon>
        <taxon>Bacillati</taxon>
        <taxon>Bacillota</taxon>
        <taxon>Clostridia</taxon>
        <taxon>Eubacteriales</taxon>
        <taxon>Clostridiaceae</taxon>
        <taxon>Clostridium</taxon>
    </lineage>
</organism>
<sequence>MSKTLVMNFLNEAGQKTAVRLNNVKDAVTEAEVSAAMDVIIAKNIFTTTGGDLKFKDSAEIVDKNSTELSVK</sequence>
<proteinExistence type="predicted"/>
<dbReference type="Pfam" id="PF11148">
    <property type="entry name" value="DUF2922"/>
    <property type="match status" value="1"/>
</dbReference>